<accession>A0A1M6W7A3</accession>
<dbReference type="CDD" id="cd16914">
    <property type="entry name" value="EcfT"/>
    <property type="match status" value="1"/>
</dbReference>
<evidence type="ECO:0000313" key="8">
    <source>
        <dbReference type="Proteomes" id="UP000184386"/>
    </source>
</evidence>
<proteinExistence type="predicted"/>
<sequence length="234" mass="25902">MRGLGFDPRTKLILLLFCVLCTMFAPSLTYEVILVCLIAVFALLSGRYRHAVTGIAAYGLIYGATQFSIYELSGTWQAIFAAFLGLVNKVYPCGFMAGIMIATTKTGEFMAALYRVHMPDNFVIPFAVMLRYLPVVKEDWRYIKDAMRMRGISPSLKNICLHPVMTAECLYVPLMMAASNTADELSIASVTRGIENPAPRTSLTDIKFSFKDFGAVTVILLYFAFGLLVRGGIL</sequence>
<dbReference type="STRING" id="1121322.SAMN02745136_03612"/>
<dbReference type="AlphaFoldDB" id="A0A1M6W7A3"/>
<dbReference type="OrthoDB" id="3730291at2"/>
<evidence type="ECO:0000256" key="5">
    <source>
        <dbReference type="ARBA" id="ARBA00023136"/>
    </source>
</evidence>
<evidence type="ECO:0000256" key="4">
    <source>
        <dbReference type="ARBA" id="ARBA00022989"/>
    </source>
</evidence>
<feature type="transmembrane region" description="Helical" evidence="6">
    <location>
        <begin position="213"/>
        <end position="233"/>
    </location>
</feature>
<dbReference type="PANTHER" id="PTHR34857">
    <property type="entry name" value="SLL0384 PROTEIN"/>
    <property type="match status" value="1"/>
</dbReference>
<gene>
    <name evidence="7" type="ORF">SAMN02745136_03612</name>
</gene>
<name>A0A1M6W7A3_9FIRM</name>
<organism evidence="7 8">
    <name type="scientific">Anaerocolumna jejuensis DSM 15929</name>
    <dbReference type="NCBI Taxonomy" id="1121322"/>
    <lineage>
        <taxon>Bacteria</taxon>
        <taxon>Bacillati</taxon>
        <taxon>Bacillota</taxon>
        <taxon>Clostridia</taxon>
        <taxon>Lachnospirales</taxon>
        <taxon>Lachnospiraceae</taxon>
        <taxon>Anaerocolumna</taxon>
    </lineage>
</organism>
<feature type="transmembrane region" description="Helical" evidence="6">
    <location>
        <begin position="51"/>
        <end position="72"/>
    </location>
</feature>
<keyword evidence="8" id="KW-1185">Reference proteome</keyword>
<feature type="transmembrane region" description="Helical" evidence="6">
    <location>
        <begin position="12"/>
        <end position="45"/>
    </location>
</feature>
<dbReference type="InterPro" id="IPR051611">
    <property type="entry name" value="ECF_transporter_component"/>
</dbReference>
<comment type="subcellular location">
    <subcellularLocation>
        <location evidence="1">Membrane</location>
        <topology evidence="1">Multi-pass membrane protein</topology>
    </subcellularLocation>
</comment>
<keyword evidence="3 6" id="KW-0812">Transmembrane</keyword>
<evidence type="ECO:0000256" key="1">
    <source>
        <dbReference type="ARBA" id="ARBA00004141"/>
    </source>
</evidence>
<dbReference type="Pfam" id="PF02361">
    <property type="entry name" value="CbiQ"/>
    <property type="match status" value="1"/>
</dbReference>
<dbReference type="InterPro" id="IPR003339">
    <property type="entry name" value="ABC/ECF_trnsptr_transmembrane"/>
</dbReference>
<keyword evidence="4 6" id="KW-1133">Transmembrane helix</keyword>
<evidence type="ECO:0000256" key="3">
    <source>
        <dbReference type="ARBA" id="ARBA00022692"/>
    </source>
</evidence>
<keyword evidence="5 6" id="KW-0472">Membrane</keyword>
<reference evidence="7 8" key="1">
    <citation type="submission" date="2016-11" db="EMBL/GenBank/DDBJ databases">
        <authorList>
            <person name="Jaros S."/>
            <person name="Januszkiewicz K."/>
            <person name="Wedrychowicz H."/>
        </authorList>
    </citation>
    <scope>NUCLEOTIDE SEQUENCE [LARGE SCALE GENOMIC DNA]</scope>
    <source>
        <strain evidence="7 8">DSM 15929</strain>
    </source>
</reference>
<evidence type="ECO:0000313" key="7">
    <source>
        <dbReference type="EMBL" id="SHK89654.1"/>
    </source>
</evidence>
<keyword evidence="2" id="KW-1003">Cell membrane</keyword>
<dbReference type="Proteomes" id="UP000184386">
    <property type="component" value="Unassembled WGS sequence"/>
</dbReference>
<dbReference type="RefSeq" id="WP_073278241.1">
    <property type="nucleotide sequence ID" value="NZ_FRAC01000019.1"/>
</dbReference>
<dbReference type="PANTHER" id="PTHR34857:SF2">
    <property type="entry name" value="SLL0384 PROTEIN"/>
    <property type="match status" value="1"/>
</dbReference>
<dbReference type="EMBL" id="FRAC01000019">
    <property type="protein sequence ID" value="SHK89654.1"/>
    <property type="molecule type" value="Genomic_DNA"/>
</dbReference>
<dbReference type="GO" id="GO:0005886">
    <property type="term" value="C:plasma membrane"/>
    <property type="evidence" value="ECO:0007669"/>
    <property type="project" value="UniProtKB-ARBA"/>
</dbReference>
<feature type="transmembrane region" description="Helical" evidence="6">
    <location>
        <begin position="122"/>
        <end position="140"/>
    </location>
</feature>
<evidence type="ECO:0000256" key="2">
    <source>
        <dbReference type="ARBA" id="ARBA00022475"/>
    </source>
</evidence>
<feature type="transmembrane region" description="Helical" evidence="6">
    <location>
        <begin position="79"/>
        <end position="102"/>
    </location>
</feature>
<protein>
    <submittedName>
        <fullName evidence="7">Energy-coupling factor transport system permease protein</fullName>
    </submittedName>
</protein>
<evidence type="ECO:0000256" key="6">
    <source>
        <dbReference type="SAM" id="Phobius"/>
    </source>
</evidence>